<dbReference type="InterPro" id="IPR038726">
    <property type="entry name" value="PDDEXK_AddAB-type"/>
</dbReference>
<accession>A0A316F2E8</accession>
<protein>
    <submittedName>
        <fullName evidence="2">PD-(D/E)XK nuclease superfamily protein</fullName>
    </submittedName>
</protein>
<dbReference type="InterPro" id="IPR027417">
    <property type="entry name" value="P-loop_NTPase"/>
</dbReference>
<dbReference type="Gene3D" id="3.90.320.10">
    <property type="match status" value="1"/>
</dbReference>
<organism evidence="2 3">
    <name type="scientific">Cupriavidus plantarum</name>
    <dbReference type="NCBI Taxonomy" id="942865"/>
    <lineage>
        <taxon>Bacteria</taxon>
        <taxon>Pseudomonadati</taxon>
        <taxon>Pseudomonadota</taxon>
        <taxon>Betaproteobacteria</taxon>
        <taxon>Burkholderiales</taxon>
        <taxon>Burkholderiaceae</taxon>
        <taxon>Cupriavidus</taxon>
    </lineage>
</organism>
<feature type="domain" description="PD-(D/E)XK endonuclease-like" evidence="1">
    <location>
        <begin position="584"/>
        <end position="808"/>
    </location>
</feature>
<dbReference type="Pfam" id="PF12705">
    <property type="entry name" value="PDDEXK_1"/>
    <property type="match status" value="1"/>
</dbReference>
<dbReference type="AlphaFoldDB" id="A0A316F2E8"/>
<dbReference type="EMBL" id="QGGT01000001">
    <property type="protein sequence ID" value="PWK37679.1"/>
    <property type="molecule type" value="Genomic_DNA"/>
</dbReference>
<keyword evidence="3" id="KW-1185">Reference proteome</keyword>
<name>A0A316F2E8_9BURK</name>
<proteinExistence type="predicted"/>
<dbReference type="Proteomes" id="UP000245754">
    <property type="component" value="Unassembled WGS sequence"/>
</dbReference>
<sequence length="889" mass="95836">MAAGQRQTIITHGRLAMRTARLHAARAGRQGVQILAMEQLAARLAGGFVEPLDDETLLTAIQAVLPTIALGELDGIRLLPGMAGAAADTLRKAWRAGIDLQARAGQHPRVASLARLESAVLAQLPPAKLCPPRLLRMAMANIDRAPKLLGAIECIGLADVPPVWRELVGALAERLDLCWLAGPRPVPAWLARTAARVVTEPVCTPSLSVVSAATTQHEAVEAMRWARQLLASGRARPEDIAIAAVAPGDYDDEFLALRADASLDIHFVHGVSVLTSRDGQAAAALADVLVRGLSQVRVRRLARLCVGNRGGLGGLPSGWTKLLPADAPMTSATTWNRWLAKLTAQDWPDETDHARALGDVIDLLDGGVAAAEQAGEVLLDGRALSIWRRALLAGPAAAIEATLASLKQDDGLEACASVAWMPASSLASAPRRFVRLLGLNSSRWPRATSEDRLLSDHIVPAAELDPTPVSVVDRRDFQSILATTATEVVLSRARRDGEGRLLGRSPLLYALPQEAYLRRNSLAAHAFSETDRLLARPAEFAGLPQARAAIQGWHDWHRPMLTPHDGVVRENHPVIVAALARTQSASSLSRLLRNPLGFVWQYALGWRVPQDGIEPIVLDALSLGNLVHRVLDLAVRALEREGSLASASVQRIDEAVRSATLDAAREWETGGQVPPAVIWRRTLDDVRELASRALRYRDASLSDARAYGEVPFGGAQAGTAYDETAAPWDIDAPVEIPGTGFRIRGYIDRLDVSRDGRRAAVTDYKTGRTPEPQVRLRGGRELQRCLYAFAVKALLGDDVSIRTTLLYPRDGSELPLDEPEQTLADLIGYLGSARHGLLAGALLTGIDAGIEYDDLRFALPANARATYLSRKLEATMERLGAATQVWTAE</sequence>
<comment type="caution">
    <text evidence="2">The sequence shown here is derived from an EMBL/GenBank/DDBJ whole genome shotgun (WGS) entry which is preliminary data.</text>
</comment>
<dbReference type="InterPro" id="IPR011604">
    <property type="entry name" value="PDDEXK-like_dom_sf"/>
</dbReference>
<gene>
    <name evidence="2" type="ORF">C7419_1011562</name>
</gene>
<evidence type="ECO:0000313" key="2">
    <source>
        <dbReference type="EMBL" id="PWK37679.1"/>
    </source>
</evidence>
<dbReference type="RefSeq" id="WP_219933472.1">
    <property type="nucleotide sequence ID" value="NZ_QGGT01000001.1"/>
</dbReference>
<reference evidence="2 3" key="1">
    <citation type="submission" date="2018-05" db="EMBL/GenBank/DDBJ databases">
        <title>Genomic Encyclopedia of Type Strains, Phase IV (KMG-V): Genome sequencing to study the core and pangenomes of soil and plant-associated prokaryotes.</title>
        <authorList>
            <person name="Whitman W."/>
        </authorList>
    </citation>
    <scope>NUCLEOTIDE SEQUENCE [LARGE SCALE GENOMIC DNA]</scope>
    <source>
        <strain evidence="2 3">SLV-132</strain>
    </source>
</reference>
<evidence type="ECO:0000313" key="3">
    <source>
        <dbReference type="Proteomes" id="UP000245754"/>
    </source>
</evidence>
<dbReference type="SUPFAM" id="SSF52540">
    <property type="entry name" value="P-loop containing nucleoside triphosphate hydrolases"/>
    <property type="match status" value="1"/>
</dbReference>
<evidence type="ECO:0000259" key="1">
    <source>
        <dbReference type="Pfam" id="PF12705"/>
    </source>
</evidence>